<dbReference type="EMBL" id="BSST01000001">
    <property type="protein sequence ID" value="GLX77159.1"/>
    <property type="molecule type" value="Genomic_DNA"/>
</dbReference>
<comment type="caution">
    <text evidence="1">The sequence shown here is derived from an EMBL/GenBank/DDBJ whole genome shotgun (WGS) entry which is preliminary data.</text>
</comment>
<protein>
    <submittedName>
        <fullName evidence="1">Uncharacterized protein</fullName>
    </submittedName>
</protein>
<gene>
    <name evidence="1" type="ORF">tinsulaeT_04990</name>
</gene>
<name>A0ABQ6GNN1_9GAMM</name>
<dbReference type="RefSeq" id="WP_284242999.1">
    <property type="nucleotide sequence ID" value="NZ_BSST01000001.1"/>
</dbReference>
<organism evidence="1 2">
    <name type="scientific">Thalassotalea insulae</name>
    <dbReference type="NCBI Taxonomy" id="2056778"/>
    <lineage>
        <taxon>Bacteria</taxon>
        <taxon>Pseudomonadati</taxon>
        <taxon>Pseudomonadota</taxon>
        <taxon>Gammaproteobacteria</taxon>
        <taxon>Alteromonadales</taxon>
        <taxon>Colwelliaceae</taxon>
        <taxon>Thalassotalea</taxon>
    </lineage>
</organism>
<proteinExistence type="predicted"/>
<dbReference type="InterPro" id="IPR049848">
    <property type="entry name" value="TapY2-like"/>
</dbReference>
<reference evidence="1 2" key="1">
    <citation type="submission" date="2023-03" db="EMBL/GenBank/DDBJ databases">
        <title>Draft genome sequence of Thalassotalea insulae KCTC 62186T.</title>
        <authorList>
            <person name="Sawabe T."/>
        </authorList>
    </citation>
    <scope>NUCLEOTIDE SEQUENCE [LARGE SCALE GENOMIC DNA]</scope>
    <source>
        <strain evidence="1 2">KCTC 62186</strain>
    </source>
</reference>
<dbReference type="NCBIfam" id="NF038109">
    <property type="entry name" value="tapY2_fam"/>
    <property type="match status" value="1"/>
</dbReference>
<dbReference type="Proteomes" id="UP001157186">
    <property type="component" value="Unassembled WGS sequence"/>
</dbReference>
<evidence type="ECO:0000313" key="1">
    <source>
        <dbReference type="EMBL" id="GLX77159.1"/>
    </source>
</evidence>
<keyword evidence="2" id="KW-1185">Reference proteome</keyword>
<evidence type="ECO:0000313" key="2">
    <source>
        <dbReference type="Proteomes" id="UP001157186"/>
    </source>
</evidence>
<accession>A0ABQ6GNN1</accession>
<sequence>MKIYVKNLIGTFCCLLSFYGISADEKSRPSKHVDVKCYVELVGGGETVAFWNVREKQVAKLAQRIHGQKVHSAGYGKKQNIYKVHECVLLKDEFSTEQARRVDNNTAR</sequence>